<dbReference type="Proteomes" id="UP000028828">
    <property type="component" value="Unassembled WGS sequence"/>
</dbReference>
<reference evidence="1 2" key="1">
    <citation type="submission" date="2014-03" db="EMBL/GenBank/DDBJ databases">
        <authorList>
            <person name="Sibley D."/>
            <person name="Venepally P."/>
            <person name="Karamycheva S."/>
            <person name="Hadjithomas M."/>
            <person name="Khan A."/>
            <person name="Brunk B."/>
            <person name="Roos D."/>
            <person name="Caler E."/>
            <person name="Lorenzi H."/>
        </authorList>
    </citation>
    <scope>NUCLEOTIDE SEQUENCE [LARGE SCALE GENOMIC DNA]</scope>
    <source>
        <strain evidence="2">p89</strain>
    </source>
</reference>
<gene>
    <name evidence="1" type="ORF">TGP89_291020B</name>
</gene>
<feature type="non-terminal residue" evidence="1">
    <location>
        <position position="1"/>
    </location>
</feature>
<dbReference type="VEuPathDB" id="ToxoDB:TGP89_291020B"/>
<dbReference type="EMBL" id="AEYI02002003">
    <property type="protein sequence ID" value="KFG31002.1"/>
    <property type="molecule type" value="Genomic_DNA"/>
</dbReference>
<evidence type="ECO:0000313" key="1">
    <source>
        <dbReference type="EMBL" id="KFG31002.1"/>
    </source>
</evidence>
<sequence length="111" mass="12082">HEKFRRSCEDPEYAPHGLCSTAVHHAAQRSHVLPSSCIHANQKSGILTGQKSGHLHSAVVAHPKGAVGVADPARPRSCAQTSKGQLFVFGKKRTDFRRSSSRTLVGFPRFL</sequence>
<evidence type="ECO:0000313" key="2">
    <source>
        <dbReference type="Proteomes" id="UP000028828"/>
    </source>
</evidence>
<name>A0A086JFT4_TOXGO</name>
<comment type="caution">
    <text evidence="1">The sequence shown here is derived from an EMBL/GenBank/DDBJ whole genome shotgun (WGS) entry which is preliminary data.</text>
</comment>
<organism evidence="1 2">
    <name type="scientific">Toxoplasma gondii p89</name>
    <dbReference type="NCBI Taxonomy" id="943119"/>
    <lineage>
        <taxon>Eukaryota</taxon>
        <taxon>Sar</taxon>
        <taxon>Alveolata</taxon>
        <taxon>Apicomplexa</taxon>
        <taxon>Conoidasida</taxon>
        <taxon>Coccidia</taxon>
        <taxon>Eucoccidiorida</taxon>
        <taxon>Eimeriorina</taxon>
        <taxon>Sarcocystidae</taxon>
        <taxon>Toxoplasma</taxon>
    </lineage>
</organism>
<protein>
    <submittedName>
        <fullName evidence="1">Myosin head (Motor domain) domain-containing protein</fullName>
    </submittedName>
</protein>
<proteinExistence type="predicted"/>
<dbReference type="AlphaFoldDB" id="A0A086JFT4"/>
<accession>A0A086JFT4</accession>